<dbReference type="InterPro" id="IPR015797">
    <property type="entry name" value="NUDIX_hydrolase-like_dom_sf"/>
</dbReference>
<dbReference type="CDD" id="cd04692">
    <property type="entry name" value="NUDIX_Hydrolase"/>
    <property type="match status" value="1"/>
</dbReference>
<dbReference type="OrthoDB" id="9780586at2"/>
<evidence type="ECO:0000313" key="3">
    <source>
        <dbReference type="Proteomes" id="UP000199225"/>
    </source>
</evidence>
<dbReference type="Proteomes" id="UP000199225">
    <property type="component" value="Unassembled WGS sequence"/>
</dbReference>
<feature type="domain" description="Nudix hydrolase" evidence="1">
    <location>
        <begin position="27"/>
        <end position="168"/>
    </location>
</feature>
<dbReference type="PANTHER" id="PTHR10885">
    <property type="entry name" value="ISOPENTENYL-DIPHOSPHATE DELTA-ISOMERASE"/>
    <property type="match status" value="1"/>
</dbReference>
<name>A0A1G8UD62_9BACI</name>
<proteinExistence type="predicted"/>
<protein>
    <submittedName>
        <fullName evidence="2">Isopentenyldiphosphate isomerase</fullName>
    </submittedName>
</protein>
<dbReference type="GO" id="GO:0016853">
    <property type="term" value="F:isomerase activity"/>
    <property type="evidence" value="ECO:0007669"/>
    <property type="project" value="UniProtKB-KW"/>
</dbReference>
<dbReference type="InterPro" id="IPR000086">
    <property type="entry name" value="NUDIX_hydrolase_dom"/>
</dbReference>
<gene>
    <name evidence="2" type="ORF">SAMN04490247_2158</name>
</gene>
<dbReference type="Pfam" id="PF00293">
    <property type="entry name" value="NUDIX"/>
    <property type="match status" value="1"/>
</dbReference>
<dbReference type="RefSeq" id="WP_093193879.1">
    <property type="nucleotide sequence ID" value="NZ_FNEV01000006.1"/>
</dbReference>
<accession>A0A1G8UD62</accession>
<keyword evidence="3" id="KW-1185">Reference proteome</keyword>
<dbReference type="SUPFAM" id="SSF55811">
    <property type="entry name" value="Nudix"/>
    <property type="match status" value="1"/>
</dbReference>
<organism evidence="2 3">
    <name type="scientific">Salimicrobium halophilum</name>
    <dbReference type="NCBI Taxonomy" id="86666"/>
    <lineage>
        <taxon>Bacteria</taxon>
        <taxon>Bacillati</taxon>
        <taxon>Bacillota</taxon>
        <taxon>Bacilli</taxon>
        <taxon>Bacillales</taxon>
        <taxon>Bacillaceae</taxon>
        <taxon>Salimicrobium</taxon>
    </lineage>
</organism>
<keyword evidence="2" id="KW-0413">Isomerase</keyword>
<dbReference type="PANTHER" id="PTHR10885:SF0">
    <property type="entry name" value="ISOPENTENYL-DIPHOSPHATE DELTA-ISOMERASE"/>
    <property type="match status" value="1"/>
</dbReference>
<evidence type="ECO:0000313" key="2">
    <source>
        <dbReference type="EMBL" id="SDJ51115.1"/>
    </source>
</evidence>
<dbReference type="Gene3D" id="3.90.79.10">
    <property type="entry name" value="Nucleoside Triphosphate Pyrophosphohydrolase"/>
    <property type="match status" value="1"/>
</dbReference>
<reference evidence="3" key="1">
    <citation type="submission" date="2016-10" db="EMBL/GenBank/DDBJ databases">
        <authorList>
            <person name="Varghese N."/>
            <person name="Submissions S."/>
        </authorList>
    </citation>
    <scope>NUCLEOTIDE SEQUENCE [LARGE SCALE GENOMIC DNA]</scope>
    <source>
        <strain evidence="3">DSM 4771</strain>
    </source>
</reference>
<dbReference type="PROSITE" id="PS51462">
    <property type="entry name" value="NUDIX"/>
    <property type="match status" value="1"/>
</dbReference>
<sequence>MEYIRIFTEAFEYKGTMPREQAHQQGEWHEVFHCWCVSRHEGQWFLYLQLRSPEKKDYPGLYDITAAGHIEADESVRDGVREVKEELGLDVTYEDMKKVALLDTWIGKDKEFAHEHMYECTHSLTQFTLQEEEVKDVDRVLWQDFKALWNGETDVISGEKEMSLTREAFVPHENDYYRRIIEAVEKELID</sequence>
<dbReference type="AlphaFoldDB" id="A0A1G8UD62"/>
<dbReference type="EMBL" id="FNEV01000006">
    <property type="protein sequence ID" value="SDJ51115.1"/>
    <property type="molecule type" value="Genomic_DNA"/>
</dbReference>
<evidence type="ECO:0000259" key="1">
    <source>
        <dbReference type="PROSITE" id="PS51462"/>
    </source>
</evidence>
<dbReference type="STRING" id="86666.SAMN04490247_2158"/>